<dbReference type="InterPro" id="IPR036188">
    <property type="entry name" value="FAD/NAD-bd_sf"/>
</dbReference>
<dbReference type="InterPro" id="IPR027477">
    <property type="entry name" value="Succ_DH/fumarate_Rdtase_cat_sf"/>
</dbReference>
<dbReference type="PANTHER" id="PTHR43400:SF7">
    <property type="entry name" value="FAD-DEPENDENT OXIDOREDUCTASE 2 FAD BINDING DOMAIN-CONTAINING PROTEIN"/>
    <property type="match status" value="1"/>
</dbReference>
<dbReference type="Gene3D" id="3.50.50.60">
    <property type="entry name" value="FAD/NAD(P)-binding domain"/>
    <property type="match status" value="1"/>
</dbReference>
<dbReference type="SUPFAM" id="SSF56425">
    <property type="entry name" value="Succinate dehydrogenase/fumarate reductase flavoprotein, catalytic domain"/>
    <property type="match status" value="1"/>
</dbReference>
<keyword evidence="3" id="KW-0274">FAD</keyword>
<keyword evidence="4" id="KW-0560">Oxidoreductase</keyword>
<comment type="cofactor">
    <cofactor evidence="1">
        <name>FAD</name>
        <dbReference type="ChEBI" id="CHEBI:57692"/>
    </cofactor>
</comment>
<evidence type="ECO:0000256" key="3">
    <source>
        <dbReference type="ARBA" id="ARBA00022827"/>
    </source>
</evidence>
<dbReference type="PANTHER" id="PTHR43400">
    <property type="entry name" value="FUMARATE REDUCTASE"/>
    <property type="match status" value="1"/>
</dbReference>
<dbReference type="InterPro" id="IPR050315">
    <property type="entry name" value="FAD-oxidoreductase_2"/>
</dbReference>
<dbReference type="Proteomes" id="UP000051735">
    <property type="component" value="Unassembled WGS sequence"/>
</dbReference>
<dbReference type="SUPFAM" id="SSF51905">
    <property type="entry name" value="FAD/NAD(P)-binding domain"/>
    <property type="match status" value="1"/>
</dbReference>
<evidence type="ECO:0000313" key="7">
    <source>
        <dbReference type="Proteomes" id="UP000051735"/>
    </source>
</evidence>
<evidence type="ECO:0000256" key="2">
    <source>
        <dbReference type="ARBA" id="ARBA00022630"/>
    </source>
</evidence>
<evidence type="ECO:0000256" key="4">
    <source>
        <dbReference type="ARBA" id="ARBA00023002"/>
    </source>
</evidence>
<accession>A0ABR5PR37</accession>
<organism evidence="6 7">
    <name type="scientific">Lactobacillus intestinalis DSM 6629</name>
    <dbReference type="NCBI Taxonomy" id="1423761"/>
    <lineage>
        <taxon>Bacteria</taxon>
        <taxon>Bacillati</taxon>
        <taxon>Bacillota</taxon>
        <taxon>Bacilli</taxon>
        <taxon>Lactobacillales</taxon>
        <taxon>Lactobacillaceae</taxon>
        <taxon>Lactobacillus</taxon>
    </lineage>
</organism>
<evidence type="ECO:0000259" key="5">
    <source>
        <dbReference type="Pfam" id="PF00890"/>
    </source>
</evidence>
<dbReference type="Gene3D" id="3.90.700.10">
    <property type="entry name" value="Succinate dehydrogenase/fumarate reductase flavoprotein, catalytic domain"/>
    <property type="match status" value="1"/>
</dbReference>
<keyword evidence="7" id="KW-1185">Reference proteome</keyword>
<reference evidence="6 7" key="1">
    <citation type="journal article" date="2015" name="Genome Announc.">
        <title>Expanding the biotechnology potential of lactobacilli through comparative genomics of 213 strains and associated genera.</title>
        <authorList>
            <person name="Sun Z."/>
            <person name="Harris H.M."/>
            <person name="McCann A."/>
            <person name="Guo C."/>
            <person name="Argimon S."/>
            <person name="Zhang W."/>
            <person name="Yang X."/>
            <person name="Jeffery I.B."/>
            <person name="Cooney J.C."/>
            <person name="Kagawa T.F."/>
            <person name="Liu W."/>
            <person name="Song Y."/>
            <person name="Salvetti E."/>
            <person name="Wrobel A."/>
            <person name="Rasinkangas P."/>
            <person name="Parkhill J."/>
            <person name="Rea M.C."/>
            <person name="O'Sullivan O."/>
            <person name="Ritari J."/>
            <person name="Douillard F.P."/>
            <person name="Paul Ross R."/>
            <person name="Yang R."/>
            <person name="Briner A.E."/>
            <person name="Felis G.E."/>
            <person name="de Vos W.M."/>
            <person name="Barrangou R."/>
            <person name="Klaenhammer T.R."/>
            <person name="Caufield P.W."/>
            <person name="Cui Y."/>
            <person name="Zhang H."/>
            <person name="O'Toole P.W."/>
        </authorList>
    </citation>
    <scope>NUCLEOTIDE SEQUENCE [LARGE SCALE GENOMIC DNA]</scope>
    <source>
        <strain evidence="6 7">DSM 6629</strain>
    </source>
</reference>
<dbReference type="Pfam" id="PF00890">
    <property type="entry name" value="FAD_binding_2"/>
    <property type="match status" value="1"/>
</dbReference>
<name>A0ABR5PR37_9LACO</name>
<dbReference type="InterPro" id="IPR003953">
    <property type="entry name" value="FAD-dep_OxRdtase_2_FAD-bd"/>
</dbReference>
<sequence length="160" mass="17427">MKVKIAEDKIKETAYNTTQESIDSQVEADTLEELAKQIGMAPTTPQETIKKYNSYVDQGKDPDFGKSAFNLKCEVAPFYATPRKPAIHHTMGGLKIDTHAHVINKDGKIIEGLYAAGGLYAGNRLGGNSLADIFTFGRIAADTANNENKKIDVNTSALKH</sequence>
<comment type="caution">
    <text evidence="6">The sequence shown here is derived from an EMBL/GenBank/DDBJ whole genome shotgun (WGS) entry which is preliminary data.</text>
</comment>
<evidence type="ECO:0000256" key="1">
    <source>
        <dbReference type="ARBA" id="ARBA00001974"/>
    </source>
</evidence>
<feature type="domain" description="FAD-dependent oxidoreductase 2 FAD-binding" evidence="5">
    <location>
        <begin position="46"/>
        <end position="130"/>
    </location>
</feature>
<gene>
    <name evidence="6" type="ORF">FC44_GL000716</name>
</gene>
<protein>
    <recommendedName>
        <fullName evidence="5">FAD-dependent oxidoreductase 2 FAD-binding domain-containing protein</fullName>
    </recommendedName>
</protein>
<evidence type="ECO:0000313" key="6">
    <source>
        <dbReference type="EMBL" id="KRM33935.1"/>
    </source>
</evidence>
<keyword evidence="2" id="KW-0285">Flavoprotein</keyword>
<proteinExistence type="predicted"/>
<dbReference type="EMBL" id="AZGN01000014">
    <property type="protein sequence ID" value="KRM33935.1"/>
    <property type="molecule type" value="Genomic_DNA"/>
</dbReference>